<organism evidence="1 2">
    <name type="scientific">Chromobacterium piscinae</name>
    <dbReference type="NCBI Taxonomy" id="686831"/>
    <lineage>
        <taxon>Bacteria</taxon>
        <taxon>Pseudomonadati</taxon>
        <taxon>Pseudomonadota</taxon>
        <taxon>Betaproteobacteria</taxon>
        <taxon>Neisseriales</taxon>
        <taxon>Chromobacteriaceae</taxon>
        <taxon>Chromobacterium</taxon>
    </lineage>
</organism>
<keyword evidence="2" id="KW-1185">Reference proteome</keyword>
<proteinExistence type="predicted"/>
<dbReference type="RefSeq" id="WP_346196375.1">
    <property type="nucleotide sequence ID" value="NZ_JBDJHV010000080.1"/>
</dbReference>
<evidence type="ECO:0000313" key="2">
    <source>
        <dbReference type="Proteomes" id="UP001438292"/>
    </source>
</evidence>
<comment type="caution">
    <text evidence="1">The sequence shown here is derived from an EMBL/GenBank/DDBJ whole genome shotgun (WGS) entry which is preliminary data.</text>
</comment>
<accession>A0ABV0HEN4</accession>
<sequence length="183" mass="20790">MMSIHSVSLRSAKNEDLSTAGAISLEHQLRSTVMPQHLDSDIVPTSPDSVVASEAMSIQDKTSDVAGELIAPTLNDIEQAFYVKLLALDSPSVTVEEINAYFEMFNQQYMSSPYPDRITQNEVLLKMLSSLEFENQKDSALYKTVKQTWNENECYILHYSNMIKKALYKDPNAPKWWEDDFVV</sequence>
<reference evidence="1 2" key="1">
    <citation type="submission" date="2024-05" db="EMBL/GenBank/DDBJ databases">
        <authorList>
            <person name="De Oliveira J.P."/>
            <person name="Noriler S.A."/>
            <person name="De Oliveira A.G."/>
            <person name="Sipoli D.S."/>
        </authorList>
    </citation>
    <scope>NUCLEOTIDE SEQUENCE [LARGE SCALE GENOMIC DNA]</scope>
    <source>
        <strain evidence="1 2">LABIM186</strain>
    </source>
</reference>
<gene>
    <name evidence="1" type="ORF">ABH309_25135</name>
</gene>
<dbReference type="EMBL" id="JBDQQU010000410">
    <property type="protein sequence ID" value="MEO3957731.1"/>
    <property type="molecule type" value="Genomic_DNA"/>
</dbReference>
<protein>
    <submittedName>
        <fullName evidence="1">Uncharacterized protein</fullName>
    </submittedName>
</protein>
<dbReference type="Proteomes" id="UP001438292">
    <property type="component" value="Unassembled WGS sequence"/>
</dbReference>
<name>A0ABV0HEN4_9NEIS</name>
<evidence type="ECO:0000313" key="1">
    <source>
        <dbReference type="EMBL" id="MEO3957731.1"/>
    </source>
</evidence>